<accession>A0A5B7JSB3</accession>
<dbReference type="EMBL" id="VSRR010110057">
    <property type="protein sequence ID" value="MPC97455.1"/>
    <property type="molecule type" value="Genomic_DNA"/>
</dbReference>
<organism evidence="1 2">
    <name type="scientific">Portunus trituberculatus</name>
    <name type="common">Swimming crab</name>
    <name type="synonym">Neptunus trituberculatus</name>
    <dbReference type="NCBI Taxonomy" id="210409"/>
    <lineage>
        <taxon>Eukaryota</taxon>
        <taxon>Metazoa</taxon>
        <taxon>Ecdysozoa</taxon>
        <taxon>Arthropoda</taxon>
        <taxon>Crustacea</taxon>
        <taxon>Multicrustacea</taxon>
        <taxon>Malacostraca</taxon>
        <taxon>Eumalacostraca</taxon>
        <taxon>Eucarida</taxon>
        <taxon>Decapoda</taxon>
        <taxon>Pleocyemata</taxon>
        <taxon>Brachyura</taxon>
        <taxon>Eubrachyura</taxon>
        <taxon>Portunoidea</taxon>
        <taxon>Portunidae</taxon>
        <taxon>Portuninae</taxon>
        <taxon>Portunus</taxon>
    </lineage>
</organism>
<proteinExistence type="predicted"/>
<dbReference type="AlphaFoldDB" id="A0A5B7JSB3"/>
<comment type="caution">
    <text evidence="1">The sequence shown here is derived from an EMBL/GenBank/DDBJ whole genome shotgun (WGS) entry which is preliminary data.</text>
</comment>
<dbReference type="Proteomes" id="UP000324222">
    <property type="component" value="Unassembled WGS sequence"/>
</dbReference>
<sequence length="47" mass="5352">MMIRNRCNVRKAARQPAVRRVHRRLDAAEYGTPNVGAYLAALLVLYP</sequence>
<evidence type="ECO:0000313" key="1">
    <source>
        <dbReference type="EMBL" id="MPC97455.1"/>
    </source>
</evidence>
<protein>
    <submittedName>
        <fullName evidence="1">Uncharacterized protein</fullName>
    </submittedName>
</protein>
<reference evidence="1 2" key="1">
    <citation type="submission" date="2019-05" db="EMBL/GenBank/DDBJ databases">
        <title>Another draft genome of Portunus trituberculatus and its Hox gene families provides insights of decapod evolution.</title>
        <authorList>
            <person name="Jeong J.-H."/>
            <person name="Song I."/>
            <person name="Kim S."/>
            <person name="Choi T."/>
            <person name="Kim D."/>
            <person name="Ryu S."/>
            <person name="Kim W."/>
        </authorList>
    </citation>
    <scope>NUCLEOTIDE SEQUENCE [LARGE SCALE GENOMIC DNA]</scope>
    <source>
        <tissue evidence="1">Muscle</tissue>
    </source>
</reference>
<keyword evidence="2" id="KW-1185">Reference proteome</keyword>
<evidence type="ECO:0000313" key="2">
    <source>
        <dbReference type="Proteomes" id="UP000324222"/>
    </source>
</evidence>
<gene>
    <name evidence="1" type="ORF">E2C01_092772</name>
</gene>
<name>A0A5B7JSB3_PORTR</name>